<evidence type="ECO:0000256" key="7">
    <source>
        <dbReference type="ARBA" id="ARBA00023299"/>
    </source>
</evidence>
<evidence type="ECO:0000256" key="13">
    <source>
        <dbReference type="SAM" id="MobiDB-lite"/>
    </source>
</evidence>
<name>A0A2R4BS09_THAAR</name>
<feature type="region of interest" description="Disordered" evidence="13">
    <location>
        <begin position="1"/>
        <end position="29"/>
    </location>
</feature>
<comment type="catalytic activity">
    <reaction evidence="8">
        <text>O-phospho-L-serine + H2O = L-serine + phosphate</text>
        <dbReference type="Rhea" id="RHEA:21208"/>
        <dbReference type="ChEBI" id="CHEBI:15377"/>
        <dbReference type="ChEBI" id="CHEBI:33384"/>
        <dbReference type="ChEBI" id="CHEBI:43474"/>
        <dbReference type="ChEBI" id="CHEBI:57524"/>
        <dbReference type="EC" id="3.1.3.3"/>
    </reaction>
</comment>
<evidence type="ECO:0000256" key="3">
    <source>
        <dbReference type="ARBA" id="ARBA00022605"/>
    </source>
</evidence>
<dbReference type="EC" id="3.1.3.3" evidence="2"/>
<dbReference type="Pfam" id="PF00702">
    <property type="entry name" value="Hydrolase"/>
    <property type="match status" value="1"/>
</dbReference>
<gene>
    <name evidence="14" type="ORF">Tharo_3111</name>
</gene>
<feature type="binding site" evidence="11">
    <location>
        <position position="171"/>
    </location>
    <ligand>
        <name>substrate</name>
    </ligand>
</feature>
<evidence type="ECO:0000256" key="12">
    <source>
        <dbReference type="PIRSR" id="PIRSR611863-3"/>
    </source>
</evidence>
<comment type="catalytic activity">
    <reaction evidence="9">
        <text>O-phospho-D-serine + H2O = D-serine + phosphate</text>
        <dbReference type="Rhea" id="RHEA:24873"/>
        <dbReference type="ChEBI" id="CHEBI:15377"/>
        <dbReference type="ChEBI" id="CHEBI:35247"/>
        <dbReference type="ChEBI" id="CHEBI:43474"/>
        <dbReference type="ChEBI" id="CHEBI:58680"/>
        <dbReference type="EC" id="3.1.3.3"/>
    </reaction>
</comment>
<evidence type="ECO:0000256" key="5">
    <source>
        <dbReference type="ARBA" id="ARBA00022801"/>
    </source>
</evidence>
<dbReference type="InterPro" id="IPR036412">
    <property type="entry name" value="HAD-like_sf"/>
</dbReference>
<keyword evidence="6" id="KW-0460">Magnesium</keyword>
<dbReference type="GO" id="GO:0000287">
    <property type="term" value="F:magnesium ion binding"/>
    <property type="evidence" value="ECO:0007669"/>
    <property type="project" value="TreeGrafter"/>
</dbReference>
<evidence type="ECO:0000313" key="15">
    <source>
        <dbReference type="Proteomes" id="UP000241885"/>
    </source>
</evidence>
<feature type="active site" description="Proton donor" evidence="10">
    <location>
        <position position="47"/>
    </location>
</feature>
<dbReference type="GO" id="GO:0006564">
    <property type="term" value="P:L-serine biosynthetic process"/>
    <property type="evidence" value="ECO:0007669"/>
    <property type="project" value="UniProtKB-KW"/>
</dbReference>
<dbReference type="Gene3D" id="3.40.50.1000">
    <property type="entry name" value="HAD superfamily/HAD-like"/>
    <property type="match status" value="1"/>
</dbReference>
<feature type="binding site" evidence="11">
    <location>
        <begin position="128"/>
        <end position="129"/>
    </location>
    <ligand>
        <name>substrate</name>
    </ligand>
</feature>
<keyword evidence="4" id="KW-0479">Metal-binding</keyword>
<evidence type="ECO:0000256" key="10">
    <source>
        <dbReference type="PIRSR" id="PIRSR611863-1"/>
    </source>
</evidence>
<dbReference type="Proteomes" id="UP000241885">
    <property type="component" value="Chromosome"/>
</dbReference>
<feature type="compositionally biased region" description="Low complexity" evidence="13">
    <location>
        <begin position="20"/>
        <end position="29"/>
    </location>
</feature>
<evidence type="ECO:0000256" key="6">
    <source>
        <dbReference type="ARBA" id="ARBA00022842"/>
    </source>
</evidence>
<sequence length="241" mass="26992">MPGAEPGSFAARRARRRAHSSAVVESPAVSATHRKGPTVQIVCLDLEGVLVPEIWIEFAERTGIPELRRTTRDEPDYDTLMKYRLDILAQKKLGLPDIQDVIASMGPMAGARAFLDRLREAYQVVILSDTFYEFAHPLMRQLGWPTLFCHSLEAGADGILVNYHLRMADQKREAVKRFKELNFKVVAAGDSYNDTAMLGEAHGGILFHPPENVVREFPQFPVVRDYDALRAEIDKAFAKAA</sequence>
<dbReference type="GO" id="GO:0036424">
    <property type="term" value="F:L-phosphoserine phosphatase activity"/>
    <property type="evidence" value="ECO:0007669"/>
    <property type="project" value="TreeGrafter"/>
</dbReference>
<evidence type="ECO:0000256" key="1">
    <source>
        <dbReference type="ARBA" id="ARBA00005135"/>
    </source>
</evidence>
<dbReference type="InterPro" id="IPR050582">
    <property type="entry name" value="HAD-like_SerB"/>
</dbReference>
<dbReference type="InterPro" id="IPR011863">
    <property type="entry name" value="HSK-PSP"/>
</dbReference>
<keyword evidence="14" id="KW-0808">Transferase</keyword>
<feature type="binding site" evidence="12">
    <location>
        <position position="45"/>
    </location>
    <ligand>
        <name>Mg(2+)</name>
        <dbReference type="ChEBI" id="CHEBI:18420"/>
    </ligand>
</feature>
<keyword evidence="5" id="KW-0378">Hydrolase</keyword>
<evidence type="ECO:0000256" key="9">
    <source>
        <dbReference type="ARBA" id="ARBA00048523"/>
    </source>
</evidence>
<dbReference type="NCBIfam" id="NF010109">
    <property type="entry name" value="PRK13582.1"/>
    <property type="match status" value="1"/>
</dbReference>
<keyword evidence="15" id="KW-1185">Reference proteome</keyword>
<dbReference type="InterPro" id="IPR023214">
    <property type="entry name" value="HAD_sf"/>
</dbReference>
<feature type="binding site" evidence="11">
    <location>
        <position position="193"/>
    </location>
    <ligand>
        <name>substrate</name>
    </ligand>
</feature>
<dbReference type="AlphaFoldDB" id="A0A2R4BS09"/>
<dbReference type="SUPFAM" id="SSF56784">
    <property type="entry name" value="HAD-like"/>
    <property type="match status" value="1"/>
</dbReference>
<dbReference type="EMBL" id="CP028339">
    <property type="protein sequence ID" value="AVR89992.1"/>
    <property type="molecule type" value="Genomic_DNA"/>
</dbReference>
<keyword evidence="3" id="KW-0028">Amino-acid biosynthesis</keyword>
<dbReference type="GO" id="GO:0005737">
    <property type="term" value="C:cytoplasm"/>
    <property type="evidence" value="ECO:0007669"/>
    <property type="project" value="TreeGrafter"/>
</dbReference>
<feature type="binding site" evidence="11">
    <location>
        <position position="84"/>
    </location>
    <ligand>
        <name>substrate</name>
    </ligand>
</feature>
<keyword evidence="14" id="KW-0418">Kinase</keyword>
<dbReference type="Gene3D" id="3.90.1470.10">
    <property type="entry name" value="thrh gene product, domain 2"/>
    <property type="match status" value="1"/>
</dbReference>
<dbReference type="GO" id="GO:0016301">
    <property type="term" value="F:kinase activity"/>
    <property type="evidence" value="ECO:0007669"/>
    <property type="project" value="UniProtKB-KW"/>
</dbReference>
<evidence type="ECO:0000256" key="2">
    <source>
        <dbReference type="ARBA" id="ARBA00012640"/>
    </source>
</evidence>
<protein>
    <recommendedName>
        <fullName evidence="2">phosphoserine phosphatase</fullName>
        <ecNumber evidence="2">3.1.3.3</ecNumber>
    </recommendedName>
</protein>
<evidence type="ECO:0000313" key="14">
    <source>
        <dbReference type="EMBL" id="AVR89992.1"/>
    </source>
</evidence>
<comment type="pathway">
    <text evidence="1">Amino-acid biosynthesis; L-serine biosynthesis; L-serine from 3-phospho-D-glycerate: step 3/3.</text>
</comment>
<proteinExistence type="predicted"/>
<evidence type="ECO:0000256" key="4">
    <source>
        <dbReference type="ARBA" id="ARBA00022723"/>
    </source>
</evidence>
<feature type="binding site" evidence="12">
    <location>
        <position position="190"/>
    </location>
    <ligand>
        <name>Mg(2+)</name>
        <dbReference type="ChEBI" id="CHEBI:18420"/>
    </ligand>
</feature>
<comment type="cofactor">
    <cofactor evidence="12">
        <name>Mg(2+)</name>
        <dbReference type="ChEBI" id="CHEBI:18420"/>
    </cofactor>
    <text evidence="12">Binds 1 Mg(2+) ion per subunit.</text>
</comment>
<organism evidence="14 15">
    <name type="scientific">Thauera aromatica K172</name>
    <dbReference type="NCBI Taxonomy" id="44139"/>
    <lineage>
        <taxon>Bacteria</taxon>
        <taxon>Pseudomonadati</taxon>
        <taxon>Pseudomonadota</taxon>
        <taxon>Betaproteobacteria</taxon>
        <taxon>Rhodocyclales</taxon>
        <taxon>Zoogloeaceae</taxon>
        <taxon>Thauera</taxon>
    </lineage>
</organism>
<dbReference type="PANTHER" id="PTHR43344">
    <property type="entry name" value="PHOSPHOSERINE PHOSPHATASE"/>
    <property type="match status" value="1"/>
</dbReference>
<evidence type="ECO:0000256" key="8">
    <source>
        <dbReference type="ARBA" id="ARBA00048138"/>
    </source>
</evidence>
<dbReference type="KEGG" id="tak:Tharo_3111"/>
<keyword evidence="7" id="KW-0718">Serine biosynthesis</keyword>
<feature type="binding site" evidence="11">
    <location>
        <position position="53"/>
    </location>
    <ligand>
        <name>substrate</name>
    </ligand>
</feature>
<dbReference type="NCBIfam" id="TIGR02137">
    <property type="entry name" value="HSK-PSP"/>
    <property type="match status" value="1"/>
</dbReference>
<accession>A0A2R4BS09</accession>
<feature type="active site" description="Nucleophile" evidence="10">
    <location>
        <position position="45"/>
    </location>
</feature>
<evidence type="ECO:0000256" key="11">
    <source>
        <dbReference type="PIRSR" id="PIRSR611863-2"/>
    </source>
</evidence>
<feature type="binding site" evidence="12">
    <location>
        <position position="47"/>
    </location>
    <ligand>
        <name>Mg(2+)</name>
        <dbReference type="ChEBI" id="CHEBI:18420"/>
    </ligand>
</feature>
<dbReference type="PANTHER" id="PTHR43344:SF2">
    <property type="entry name" value="PHOSPHOSERINE PHOSPHATASE"/>
    <property type="match status" value="1"/>
</dbReference>
<reference evidence="14 15" key="1">
    <citation type="submission" date="2018-03" db="EMBL/GenBank/DDBJ databases">
        <title>Complete genome sequence of Thauera aromatica, a model organism for studying aromatic compound degradation under denitrifying conditions.</title>
        <authorList>
            <person name="Lo H.-Y."/>
            <person name="Goris T."/>
            <person name="Boll M."/>
            <person name="Mueller J.A."/>
        </authorList>
    </citation>
    <scope>NUCLEOTIDE SEQUENCE [LARGE SCALE GENOMIC DNA]</scope>
    <source>
        <strain evidence="14 15">K172</strain>
    </source>
</reference>